<comment type="similarity">
    <text evidence="1 4">Belongs to the D-isomer specific 2-hydroxyacid dehydrogenase family.</text>
</comment>
<dbReference type="InterPro" id="IPR036291">
    <property type="entry name" value="NAD(P)-bd_dom_sf"/>
</dbReference>
<dbReference type="Pfam" id="PF02826">
    <property type="entry name" value="2-Hacid_dh_C"/>
    <property type="match status" value="1"/>
</dbReference>
<protein>
    <submittedName>
        <fullName evidence="7">D-lactate dehydrogenase</fullName>
    </submittedName>
</protein>
<evidence type="ECO:0000256" key="4">
    <source>
        <dbReference type="RuleBase" id="RU003719"/>
    </source>
</evidence>
<dbReference type="InterPro" id="IPR006139">
    <property type="entry name" value="D-isomer_2_OHA_DH_cat_dom"/>
</dbReference>
<dbReference type="Pfam" id="PF00389">
    <property type="entry name" value="2-Hacid_dh"/>
    <property type="match status" value="1"/>
</dbReference>
<keyword evidence="3" id="KW-0520">NAD</keyword>
<dbReference type="Gene3D" id="3.40.50.720">
    <property type="entry name" value="NAD(P)-binding Rossmann-like Domain"/>
    <property type="match status" value="2"/>
</dbReference>
<organism evidence="7 8">
    <name type="scientific">Nibrella viscosa</name>
    <dbReference type="NCBI Taxonomy" id="1084524"/>
    <lineage>
        <taxon>Bacteria</taxon>
        <taxon>Pseudomonadati</taxon>
        <taxon>Bacteroidota</taxon>
        <taxon>Cytophagia</taxon>
        <taxon>Cytophagales</taxon>
        <taxon>Spirosomataceae</taxon>
        <taxon>Nibrella</taxon>
    </lineage>
</organism>
<proteinExistence type="inferred from homology"/>
<evidence type="ECO:0000313" key="7">
    <source>
        <dbReference type="EMBL" id="GAA4406862.1"/>
    </source>
</evidence>
<dbReference type="SUPFAM" id="SSF52283">
    <property type="entry name" value="Formate/glycerate dehydrogenase catalytic domain-like"/>
    <property type="match status" value="1"/>
</dbReference>
<dbReference type="PROSITE" id="PS00671">
    <property type="entry name" value="D_2_HYDROXYACID_DH_3"/>
    <property type="match status" value="1"/>
</dbReference>
<dbReference type="SUPFAM" id="SSF51735">
    <property type="entry name" value="NAD(P)-binding Rossmann-fold domains"/>
    <property type="match status" value="1"/>
</dbReference>
<evidence type="ECO:0000256" key="2">
    <source>
        <dbReference type="ARBA" id="ARBA00023002"/>
    </source>
</evidence>
<feature type="domain" description="D-isomer specific 2-hydroxyacid dehydrogenase NAD-binding" evidence="6">
    <location>
        <begin position="109"/>
        <end position="297"/>
    </location>
</feature>
<dbReference type="InterPro" id="IPR029753">
    <property type="entry name" value="D-isomer_DH_CS"/>
</dbReference>
<evidence type="ECO:0000313" key="8">
    <source>
        <dbReference type="Proteomes" id="UP001500936"/>
    </source>
</evidence>
<reference evidence="8" key="1">
    <citation type="journal article" date="2019" name="Int. J. Syst. Evol. Microbiol.">
        <title>The Global Catalogue of Microorganisms (GCM) 10K type strain sequencing project: providing services to taxonomists for standard genome sequencing and annotation.</title>
        <authorList>
            <consortium name="The Broad Institute Genomics Platform"/>
            <consortium name="The Broad Institute Genome Sequencing Center for Infectious Disease"/>
            <person name="Wu L."/>
            <person name="Ma J."/>
        </authorList>
    </citation>
    <scope>NUCLEOTIDE SEQUENCE [LARGE SCALE GENOMIC DNA]</scope>
    <source>
        <strain evidence="8">JCM 17925</strain>
    </source>
</reference>
<dbReference type="EMBL" id="BAABHB010000004">
    <property type="protein sequence ID" value="GAA4406862.1"/>
    <property type="molecule type" value="Genomic_DNA"/>
</dbReference>
<keyword evidence="2 4" id="KW-0560">Oxidoreductase</keyword>
<dbReference type="PANTHER" id="PTHR43026">
    <property type="entry name" value="2-HYDROXYACID DEHYDROGENASE HOMOLOG 1-RELATED"/>
    <property type="match status" value="1"/>
</dbReference>
<dbReference type="CDD" id="cd12183">
    <property type="entry name" value="LDH_like_2"/>
    <property type="match status" value="1"/>
</dbReference>
<dbReference type="RefSeq" id="WP_345267907.1">
    <property type="nucleotide sequence ID" value="NZ_BAABHB010000004.1"/>
</dbReference>
<feature type="domain" description="D-isomer specific 2-hydroxyacid dehydrogenase catalytic" evidence="5">
    <location>
        <begin position="8"/>
        <end position="321"/>
    </location>
</feature>
<evidence type="ECO:0000256" key="1">
    <source>
        <dbReference type="ARBA" id="ARBA00005854"/>
    </source>
</evidence>
<keyword evidence="8" id="KW-1185">Reference proteome</keyword>
<gene>
    <name evidence="7" type="primary">ldhA</name>
    <name evidence="7" type="ORF">GCM10023187_26830</name>
</gene>
<evidence type="ECO:0000259" key="6">
    <source>
        <dbReference type="Pfam" id="PF02826"/>
    </source>
</evidence>
<evidence type="ECO:0000259" key="5">
    <source>
        <dbReference type="Pfam" id="PF00389"/>
    </source>
</evidence>
<comment type="caution">
    <text evidence="7">The sequence shown here is derived from an EMBL/GenBank/DDBJ whole genome shotgun (WGS) entry which is preliminary data.</text>
</comment>
<evidence type="ECO:0000256" key="3">
    <source>
        <dbReference type="ARBA" id="ARBA00023027"/>
    </source>
</evidence>
<dbReference type="InterPro" id="IPR058205">
    <property type="entry name" value="D-LDH-like"/>
</dbReference>
<dbReference type="Proteomes" id="UP001500936">
    <property type="component" value="Unassembled WGS sequence"/>
</dbReference>
<sequence length="327" mass="36172">MIVTAFSISDYEQPALDNFNQGRHQIRYVAESLSINSVDRANGCDAVLVFTNDDASAPILQRLHEKGVRYLVTRSTGMDHIDQKAAKELGIQVGNVPSYSPHAIAEHAVALMLALSRQLLRADYNVKRFDFRLTEKLLGFELKGKTAGIVGCGNTGAAVIDILRGFGCRVIAHDVKPELAAPTRDPIEFVDLPTLLMQSDIISIHVPLNESTKGMFDQTTIAQMKRGAMLINTGRGAVLNTEDAIEALKDGQLGYLGIDVYEKEKGLFFQDRSREPRDPLLEKLMQQNNVIITGHQAFLTREAVDSISRQTIELLNRWATENSQLPG</sequence>
<dbReference type="PANTHER" id="PTHR43026:SF1">
    <property type="entry name" value="2-HYDROXYACID DEHYDROGENASE HOMOLOG 1-RELATED"/>
    <property type="match status" value="1"/>
</dbReference>
<dbReference type="InterPro" id="IPR006140">
    <property type="entry name" value="D-isomer_DH_NAD-bd"/>
</dbReference>
<name>A0ABP8KHM7_9BACT</name>
<accession>A0ABP8KHM7</accession>
<dbReference type="PROSITE" id="PS00670">
    <property type="entry name" value="D_2_HYDROXYACID_DH_2"/>
    <property type="match status" value="1"/>
</dbReference>